<dbReference type="Proteomes" id="UP001281761">
    <property type="component" value="Unassembled WGS sequence"/>
</dbReference>
<accession>A0ABQ9Y1N9</accession>
<organism evidence="1 2">
    <name type="scientific">Blattamonas nauphoetae</name>
    <dbReference type="NCBI Taxonomy" id="2049346"/>
    <lineage>
        <taxon>Eukaryota</taxon>
        <taxon>Metamonada</taxon>
        <taxon>Preaxostyla</taxon>
        <taxon>Oxymonadida</taxon>
        <taxon>Blattamonas</taxon>
    </lineage>
</organism>
<proteinExistence type="predicted"/>
<evidence type="ECO:0000313" key="2">
    <source>
        <dbReference type="Proteomes" id="UP001281761"/>
    </source>
</evidence>
<evidence type="ECO:0008006" key="3">
    <source>
        <dbReference type="Google" id="ProtNLM"/>
    </source>
</evidence>
<protein>
    <recommendedName>
        <fullName evidence="3">Secreted protein</fullName>
    </recommendedName>
</protein>
<keyword evidence="2" id="KW-1185">Reference proteome</keyword>
<evidence type="ECO:0000313" key="1">
    <source>
        <dbReference type="EMBL" id="KAK2957594.1"/>
    </source>
</evidence>
<comment type="caution">
    <text evidence="1">The sequence shown here is derived from an EMBL/GenBank/DDBJ whole genome shotgun (WGS) entry which is preliminary data.</text>
</comment>
<dbReference type="EMBL" id="JARBJD010000045">
    <property type="protein sequence ID" value="KAK2957594.1"/>
    <property type="molecule type" value="Genomic_DNA"/>
</dbReference>
<sequence>MTSFAGTIWLLSRQSRPMVATLSFAFAAILALLLLESYASITGWMVIIGGDTKRNAKRGKCATVLHHISPPFFTAADEAWRRNSSLSPTTPQLVTGCSLTLRQKSAPTALEGRM</sequence>
<name>A0ABQ9Y1N9_9EUKA</name>
<gene>
    <name evidence="1" type="ORF">BLNAU_7493</name>
</gene>
<reference evidence="1 2" key="1">
    <citation type="journal article" date="2022" name="bioRxiv">
        <title>Genomics of Preaxostyla Flagellates Illuminates Evolutionary Transitions and the Path Towards Mitochondrial Loss.</title>
        <authorList>
            <person name="Novak L.V.F."/>
            <person name="Treitli S.C."/>
            <person name="Pyrih J."/>
            <person name="Halakuc P."/>
            <person name="Pipaliya S.V."/>
            <person name="Vacek V."/>
            <person name="Brzon O."/>
            <person name="Soukal P."/>
            <person name="Eme L."/>
            <person name="Dacks J.B."/>
            <person name="Karnkowska A."/>
            <person name="Elias M."/>
            <person name="Hampl V."/>
        </authorList>
    </citation>
    <scope>NUCLEOTIDE SEQUENCE [LARGE SCALE GENOMIC DNA]</scope>
    <source>
        <strain evidence="1">NAU3</strain>
        <tissue evidence="1">Gut</tissue>
    </source>
</reference>